<evidence type="ECO:0000256" key="3">
    <source>
        <dbReference type="ARBA" id="ARBA00023125"/>
    </source>
</evidence>
<dbReference type="PROSITE" id="PS51898">
    <property type="entry name" value="TYR_RECOMBINASE"/>
    <property type="match status" value="1"/>
</dbReference>
<evidence type="ECO:0000259" key="6">
    <source>
        <dbReference type="PROSITE" id="PS51898"/>
    </source>
</evidence>
<dbReference type="Gene3D" id="1.10.443.10">
    <property type="entry name" value="Intergrase catalytic core"/>
    <property type="match status" value="1"/>
</dbReference>
<dbReference type="InterPro" id="IPR013762">
    <property type="entry name" value="Integrase-like_cat_sf"/>
</dbReference>
<dbReference type="CDD" id="cd01184">
    <property type="entry name" value="INT_C_like_1"/>
    <property type="match status" value="1"/>
</dbReference>
<dbReference type="Pfam" id="PF00589">
    <property type="entry name" value="Phage_integrase"/>
    <property type="match status" value="1"/>
</dbReference>
<sequence length="523" mass="59602">MASENLLLRSGTWHVRLSVPKDVRHVLNRSEFTESLRTGSKPEAQMKKLAFLHMWKQAIANARLSIAGPTPDHLPETSFSVSQMIQTSQQNGLLGLVMPKNPDDVDPRLSRESLDELGSYIIDVILHTQKWTTTKEAAEAKFDLYGQKPYREYQAFKEKWYELGEEIPLERKIERFNDYIKLHKAVEHYAITAGQAISVGTIEEIKSILEDPKNYKTKSPITTNRIASFEAYQTNTKGIIQKTVDTQANRLKMMGAWLEAEQRDLNHESIASYLDTLDLSIKTKKQYLFAGSSFWKWAIKHDENFKKLHRDQQSPFEKHDFPVNRSKRNDGSMERKAFTPEDVTKLHEAAKATKNRETLTDLILLGAYTGARIEELCQLQAQDIVSEEGIKCFYFYDGKTAASERHTPIHPAIQDTVERLIRNSKDGFLIESPAGNKYGNRSDALSKQFGRLKTSLNYNSQFVFHSFRKTVITQLQRADVPGILIASIVGHETGTVTFDVYSAGPSPKQKHDAISKLKYELKS</sequence>
<dbReference type="SUPFAM" id="SSF56349">
    <property type="entry name" value="DNA breaking-rejoining enzymes"/>
    <property type="match status" value="1"/>
</dbReference>
<reference evidence="7" key="1">
    <citation type="submission" date="2019-09" db="EMBL/GenBank/DDBJ databases">
        <authorList>
            <person name="Gross C."/>
            <person name="Bohn E."/>
        </authorList>
    </citation>
    <scope>NUCLEOTIDE SEQUENCE</scope>
    <source>
        <strain evidence="7">ID40</strain>
    </source>
</reference>
<dbReference type="GO" id="GO:0015074">
    <property type="term" value="P:DNA integration"/>
    <property type="evidence" value="ECO:0007669"/>
    <property type="project" value="UniProtKB-KW"/>
</dbReference>
<dbReference type="Pfam" id="PF20172">
    <property type="entry name" value="DUF6538"/>
    <property type="match status" value="1"/>
</dbReference>
<dbReference type="AlphaFoldDB" id="A0A5E5QZ81"/>
<accession>A0A5E5QZ81</accession>
<dbReference type="PANTHER" id="PTHR30349">
    <property type="entry name" value="PHAGE INTEGRASE-RELATED"/>
    <property type="match status" value="1"/>
</dbReference>
<gene>
    <name evidence="7" type="ORF">TUEID40_01619</name>
</gene>
<dbReference type="GO" id="GO:0006310">
    <property type="term" value="P:DNA recombination"/>
    <property type="evidence" value="ECO:0007669"/>
    <property type="project" value="UniProtKB-KW"/>
</dbReference>
<dbReference type="InterPro" id="IPR002104">
    <property type="entry name" value="Integrase_catalytic"/>
</dbReference>
<proteinExistence type="inferred from homology"/>
<evidence type="ECO:0000256" key="4">
    <source>
        <dbReference type="ARBA" id="ARBA00023172"/>
    </source>
</evidence>
<dbReference type="InterPro" id="IPR046668">
    <property type="entry name" value="DUF6538"/>
</dbReference>
<protein>
    <submittedName>
        <fullName evidence="7">Site-specific tyrosine recombinase XerD</fullName>
    </submittedName>
</protein>
<evidence type="ECO:0000256" key="1">
    <source>
        <dbReference type="ARBA" id="ARBA00008857"/>
    </source>
</evidence>
<organism evidence="7">
    <name type="scientific">Pseudomonas aeruginosa</name>
    <dbReference type="NCBI Taxonomy" id="287"/>
    <lineage>
        <taxon>Bacteria</taxon>
        <taxon>Pseudomonadati</taxon>
        <taxon>Pseudomonadota</taxon>
        <taxon>Gammaproteobacteria</taxon>
        <taxon>Pseudomonadales</taxon>
        <taxon>Pseudomonadaceae</taxon>
        <taxon>Pseudomonas</taxon>
    </lineage>
</organism>
<dbReference type="EMBL" id="LR700248">
    <property type="protein sequence ID" value="VVH80464.1"/>
    <property type="molecule type" value="Genomic_DNA"/>
</dbReference>
<dbReference type="PANTHER" id="PTHR30349:SF41">
    <property type="entry name" value="INTEGRASE_RECOMBINASE PROTEIN MJ0367-RELATED"/>
    <property type="match status" value="1"/>
</dbReference>
<feature type="region of interest" description="Disordered" evidence="5">
    <location>
        <begin position="310"/>
        <end position="334"/>
    </location>
</feature>
<comment type="similarity">
    <text evidence="1">Belongs to the 'phage' integrase family.</text>
</comment>
<evidence type="ECO:0000256" key="2">
    <source>
        <dbReference type="ARBA" id="ARBA00022908"/>
    </source>
</evidence>
<dbReference type="InterPro" id="IPR050090">
    <property type="entry name" value="Tyrosine_recombinase_XerCD"/>
</dbReference>
<name>A0A5E5QZ81_PSEAI</name>
<keyword evidence="2" id="KW-0229">DNA integration</keyword>
<dbReference type="GO" id="GO:0003677">
    <property type="term" value="F:DNA binding"/>
    <property type="evidence" value="ECO:0007669"/>
    <property type="project" value="UniProtKB-KW"/>
</dbReference>
<keyword evidence="3" id="KW-0238">DNA-binding</keyword>
<feature type="domain" description="Tyr recombinase" evidence="6">
    <location>
        <begin position="333"/>
        <end position="515"/>
    </location>
</feature>
<evidence type="ECO:0000313" key="7">
    <source>
        <dbReference type="EMBL" id="VVH80464.1"/>
    </source>
</evidence>
<evidence type="ECO:0000256" key="5">
    <source>
        <dbReference type="SAM" id="MobiDB-lite"/>
    </source>
</evidence>
<dbReference type="InterPro" id="IPR011010">
    <property type="entry name" value="DNA_brk_join_enz"/>
</dbReference>
<keyword evidence="4" id="KW-0233">DNA recombination</keyword>